<proteinExistence type="inferred from homology"/>
<dbReference type="Pfam" id="PF13499">
    <property type="entry name" value="EF-hand_7"/>
    <property type="match status" value="1"/>
</dbReference>
<dbReference type="Pfam" id="PF05564">
    <property type="entry name" value="Auxin_repressed"/>
    <property type="match status" value="1"/>
</dbReference>
<dbReference type="PANTHER" id="PTHR23050">
    <property type="entry name" value="CALCIUM BINDING PROTEIN"/>
    <property type="match status" value="1"/>
</dbReference>
<evidence type="ECO:0000313" key="6">
    <source>
        <dbReference type="EMBL" id="KAK9787470.1"/>
    </source>
</evidence>
<dbReference type="InterPro" id="IPR008406">
    <property type="entry name" value="DRM/ARP"/>
</dbReference>
<keyword evidence="8" id="KW-1185">Reference proteome</keyword>
<evidence type="ECO:0000313" key="8">
    <source>
        <dbReference type="Proteomes" id="UP001465755"/>
    </source>
</evidence>
<dbReference type="AlphaFoldDB" id="A0AAW1NII3"/>
<dbReference type="InterPro" id="IPR002048">
    <property type="entry name" value="EF_hand_dom"/>
</dbReference>
<dbReference type="SMART" id="SM00054">
    <property type="entry name" value="EFh"/>
    <property type="match status" value="2"/>
</dbReference>
<dbReference type="Gene3D" id="1.10.238.10">
    <property type="entry name" value="EF-hand"/>
    <property type="match status" value="1"/>
</dbReference>
<organism evidence="6 8">
    <name type="scientific">Symbiochloris irregularis</name>
    <dbReference type="NCBI Taxonomy" id="706552"/>
    <lineage>
        <taxon>Eukaryota</taxon>
        <taxon>Viridiplantae</taxon>
        <taxon>Chlorophyta</taxon>
        <taxon>core chlorophytes</taxon>
        <taxon>Trebouxiophyceae</taxon>
        <taxon>Trebouxiales</taxon>
        <taxon>Trebouxiaceae</taxon>
        <taxon>Symbiochloris</taxon>
    </lineage>
</organism>
<evidence type="ECO:0000256" key="3">
    <source>
        <dbReference type="ARBA" id="ARBA00022837"/>
    </source>
</evidence>
<sequence>MGAKKHSFNDLSMGAHEDEEEYSKRKSTDEEPNSPTAQSGSPSLSRRSSSNKQVWQSVWNPGRNYNDNYKTVGNQYYDHVDKTPGNTSVWDHILRSERIKAFKSFDRDGDGFITADELKMKLGSQADVSQLIAAADKNGDGKIDYSEFCELVRNA</sequence>
<feature type="compositionally biased region" description="Low complexity" evidence="4">
    <location>
        <begin position="39"/>
        <end position="50"/>
    </location>
</feature>
<dbReference type="PROSITE" id="PS50222">
    <property type="entry name" value="EF_HAND_2"/>
    <property type="match status" value="2"/>
</dbReference>
<dbReference type="EMBL" id="JALJOQ010000141">
    <property type="protein sequence ID" value="KAK9794321.1"/>
    <property type="molecule type" value="Genomic_DNA"/>
</dbReference>
<dbReference type="InterPro" id="IPR050145">
    <property type="entry name" value="Centrin_CML-like"/>
</dbReference>
<dbReference type="PROSITE" id="PS00018">
    <property type="entry name" value="EF_HAND_1"/>
    <property type="match status" value="1"/>
</dbReference>
<accession>A0AAW1NII3</accession>
<evidence type="ECO:0000313" key="7">
    <source>
        <dbReference type="EMBL" id="KAK9794321.1"/>
    </source>
</evidence>
<feature type="domain" description="EF-hand" evidence="5">
    <location>
        <begin position="93"/>
        <end position="122"/>
    </location>
</feature>
<dbReference type="EMBL" id="JALJOQ010000248">
    <property type="protein sequence ID" value="KAK9787470.1"/>
    <property type="molecule type" value="Genomic_DNA"/>
</dbReference>
<dbReference type="InterPro" id="IPR011992">
    <property type="entry name" value="EF-hand-dom_pair"/>
</dbReference>
<comment type="caution">
    <text evidence="6">The sequence shown here is derived from an EMBL/GenBank/DDBJ whole genome shotgun (WGS) entry which is preliminary data.</text>
</comment>
<feature type="compositionally biased region" description="Polar residues" evidence="4">
    <location>
        <begin position="51"/>
        <end position="66"/>
    </location>
</feature>
<keyword evidence="2" id="KW-0677">Repeat</keyword>
<keyword evidence="3" id="KW-0106">Calcium</keyword>
<dbReference type="Proteomes" id="UP001465755">
    <property type="component" value="Unassembled WGS sequence"/>
</dbReference>
<dbReference type="GO" id="GO:0005509">
    <property type="term" value="F:calcium ion binding"/>
    <property type="evidence" value="ECO:0007669"/>
    <property type="project" value="InterPro"/>
</dbReference>
<feature type="domain" description="EF-hand" evidence="5">
    <location>
        <begin position="123"/>
        <end position="155"/>
    </location>
</feature>
<feature type="region of interest" description="Disordered" evidence="4">
    <location>
        <begin position="1"/>
        <end position="66"/>
    </location>
</feature>
<dbReference type="SUPFAM" id="SSF47473">
    <property type="entry name" value="EF-hand"/>
    <property type="match status" value="1"/>
</dbReference>
<reference evidence="6" key="2">
    <citation type="submission" date="2024-04" db="EMBL/GenBank/DDBJ databases">
        <authorList>
            <person name="Dal Grande F."/>
            <person name="Keller J."/>
            <person name="Delaux P.-M."/>
        </authorList>
    </citation>
    <scope>NUCLEOTIDE SEQUENCE</scope>
    <source>
        <strain evidence="6">SAG 2036</strain>
    </source>
</reference>
<dbReference type="InterPro" id="IPR018247">
    <property type="entry name" value="EF_Hand_1_Ca_BS"/>
</dbReference>
<evidence type="ECO:0000259" key="5">
    <source>
        <dbReference type="PROSITE" id="PS50222"/>
    </source>
</evidence>
<gene>
    <name evidence="6" type="ORF">WJX73_003493</name>
    <name evidence="7" type="ORF">WJX73_007722</name>
</gene>
<reference evidence="6 8" key="1">
    <citation type="journal article" date="2024" name="Nat. Commun.">
        <title>Phylogenomics reveals the evolutionary origins of lichenization in chlorophyte algae.</title>
        <authorList>
            <person name="Puginier C."/>
            <person name="Libourel C."/>
            <person name="Otte J."/>
            <person name="Skaloud P."/>
            <person name="Haon M."/>
            <person name="Grisel S."/>
            <person name="Petersen M."/>
            <person name="Berrin J.G."/>
            <person name="Delaux P.M."/>
            <person name="Dal Grande F."/>
            <person name="Keller J."/>
        </authorList>
    </citation>
    <scope>NUCLEOTIDE SEQUENCE [LARGE SCALE GENOMIC DNA]</scope>
    <source>
        <strain evidence="6 8">SAG 2036</strain>
    </source>
</reference>
<evidence type="ECO:0000256" key="1">
    <source>
        <dbReference type="ARBA" id="ARBA00010502"/>
    </source>
</evidence>
<protein>
    <recommendedName>
        <fullName evidence="5">EF-hand domain-containing protein</fullName>
    </recommendedName>
</protein>
<comment type="similarity">
    <text evidence="1">Belongs to the DRM1/ARP family.</text>
</comment>
<evidence type="ECO:0000256" key="4">
    <source>
        <dbReference type="SAM" id="MobiDB-lite"/>
    </source>
</evidence>
<dbReference type="CDD" id="cd00051">
    <property type="entry name" value="EFh"/>
    <property type="match status" value="1"/>
</dbReference>
<evidence type="ECO:0000256" key="2">
    <source>
        <dbReference type="ARBA" id="ARBA00022737"/>
    </source>
</evidence>
<name>A0AAW1NII3_9CHLO</name>